<accession>A0ABQ9IXA9</accession>
<proteinExistence type="predicted"/>
<name>A0ABQ9IXA9_9CUCU</name>
<evidence type="ECO:0000313" key="2">
    <source>
        <dbReference type="Proteomes" id="UP001162164"/>
    </source>
</evidence>
<organism evidence="1 2">
    <name type="scientific">Molorchus minor</name>
    <dbReference type="NCBI Taxonomy" id="1323400"/>
    <lineage>
        <taxon>Eukaryota</taxon>
        <taxon>Metazoa</taxon>
        <taxon>Ecdysozoa</taxon>
        <taxon>Arthropoda</taxon>
        <taxon>Hexapoda</taxon>
        <taxon>Insecta</taxon>
        <taxon>Pterygota</taxon>
        <taxon>Neoptera</taxon>
        <taxon>Endopterygota</taxon>
        <taxon>Coleoptera</taxon>
        <taxon>Polyphaga</taxon>
        <taxon>Cucujiformia</taxon>
        <taxon>Chrysomeloidea</taxon>
        <taxon>Cerambycidae</taxon>
        <taxon>Lamiinae</taxon>
        <taxon>Monochamini</taxon>
        <taxon>Molorchus</taxon>
    </lineage>
</organism>
<comment type="caution">
    <text evidence="1">The sequence shown here is derived from an EMBL/GenBank/DDBJ whole genome shotgun (WGS) entry which is preliminary data.</text>
</comment>
<dbReference type="EMBL" id="JAPWTJ010002037">
    <property type="protein sequence ID" value="KAJ8968257.1"/>
    <property type="molecule type" value="Genomic_DNA"/>
</dbReference>
<evidence type="ECO:0000313" key="1">
    <source>
        <dbReference type="EMBL" id="KAJ8968257.1"/>
    </source>
</evidence>
<reference evidence="1" key="1">
    <citation type="journal article" date="2023" name="Insect Mol. Biol.">
        <title>Genome sequencing provides insights into the evolution of gene families encoding plant cell wall-degrading enzymes in longhorned beetles.</title>
        <authorList>
            <person name="Shin N.R."/>
            <person name="Okamura Y."/>
            <person name="Kirsch R."/>
            <person name="Pauchet Y."/>
        </authorList>
    </citation>
    <scope>NUCLEOTIDE SEQUENCE</scope>
    <source>
        <strain evidence="1">MMC_N1</strain>
    </source>
</reference>
<keyword evidence="2" id="KW-1185">Reference proteome</keyword>
<gene>
    <name evidence="1" type="ORF">NQ317_001899</name>
</gene>
<sequence length="177" mass="19762">MPPVMGEKYVPKTADAWAACPCLEKYWCIEISKHSVAHLELGHLSKMRGDILNLTDGYILESSGVQPNLESTKDVQTRRTHCIPSFAASAKEKNHIAGSEKEQIVHIRGRVINLNNCHMHIRVGRQHLLGWGWSRAAVTLVQLSHPRLSRIILADAPKTATINFDHGEGDTDKKDEV</sequence>
<protein>
    <submittedName>
        <fullName evidence="1">Uncharacterized protein</fullName>
    </submittedName>
</protein>
<dbReference type="Proteomes" id="UP001162164">
    <property type="component" value="Unassembled WGS sequence"/>
</dbReference>